<proteinExistence type="inferred from homology"/>
<dbReference type="Gene3D" id="3.40.50.150">
    <property type="entry name" value="Vaccinia Virus protein VP39"/>
    <property type="match status" value="1"/>
</dbReference>
<evidence type="ECO:0000256" key="6">
    <source>
        <dbReference type="HAMAP-Rule" id="MF_00735"/>
    </source>
</evidence>
<dbReference type="HAMAP" id="MF_00735">
    <property type="entry name" value="Methyltr_PrmA"/>
    <property type="match status" value="1"/>
</dbReference>
<dbReference type="NCBIfam" id="NF001784">
    <property type="entry name" value="PRK00517.2-1"/>
    <property type="match status" value="1"/>
</dbReference>
<dbReference type="PATRIC" id="fig|1514904.3.peg.176"/>
<evidence type="ECO:0000313" key="7">
    <source>
        <dbReference type="EMBL" id="KPB02856.1"/>
    </source>
</evidence>
<comment type="similarity">
    <text evidence="1 6">Belongs to the methyltransferase superfamily. PrmA family.</text>
</comment>
<keyword evidence="8" id="KW-1185">Reference proteome</keyword>
<keyword evidence="7" id="KW-0689">Ribosomal protein</keyword>
<evidence type="ECO:0000313" key="8">
    <source>
        <dbReference type="Proteomes" id="UP000038011"/>
    </source>
</evidence>
<dbReference type="Proteomes" id="UP000038011">
    <property type="component" value="Unassembled WGS sequence"/>
</dbReference>
<dbReference type="SUPFAM" id="SSF53335">
    <property type="entry name" value="S-adenosyl-L-methionine-dependent methyltransferases"/>
    <property type="match status" value="1"/>
</dbReference>
<dbReference type="PIRSF" id="PIRSF000401">
    <property type="entry name" value="RPL11_MTase"/>
    <property type="match status" value="1"/>
</dbReference>
<evidence type="ECO:0000256" key="3">
    <source>
        <dbReference type="ARBA" id="ARBA00022603"/>
    </source>
</evidence>
<name>A0A0M9GQ95_9HYPH</name>
<dbReference type="CDD" id="cd02440">
    <property type="entry name" value="AdoMet_MTases"/>
    <property type="match status" value="1"/>
</dbReference>
<comment type="caution">
    <text evidence="7">The sequence shown here is derived from an EMBL/GenBank/DDBJ whole genome shotgun (WGS) entry which is preliminary data.</text>
</comment>
<dbReference type="OrthoDB" id="9785995at2"/>
<dbReference type="InterPro" id="IPR050078">
    <property type="entry name" value="Ribosomal_L11_MeTrfase_PrmA"/>
</dbReference>
<feature type="binding site" evidence="6">
    <location>
        <position position="138"/>
    </location>
    <ligand>
        <name>S-adenosyl-L-methionine</name>
        <dbReference type="ChEBI" id="CHEBI:59789"/>
    </ligand>
</feature>
<keyword evidence="2 6" id="KW-0963">Cytoplasm</keyword>
<feature type="binding site" evidence="6">
    <location>
        <position position="183"/>
    </location>
    <ligand>
        <name>S-adenosyl-L-methionine</name>
        <dbReference type="ChEBI" id="CHEBI:59789"/>
    </ligand>
</feature>
<comment type="function">
    <text evidence="6">Methylates ribosomal protein L11.</text>
</comment>
<dbReference type="EC" id="2.1.1.-" evidence="6"/>
<comment type="subcellular location">
    <subcellularLocation>
        <location evidence="6">Cytoplasm</location>
    </subcellularLocation>
</comment>
<dbReference type="Pfam" id="PF06325">
    <property type="entry name" value="PrmA"/>
    <property type="match status" value="1"/>
</dbReference>
<dbReference type="GO" id="GO:0032259">
    <property type="term" value="P:methylation"/>
    <property type="evidence" value="ECO:0007669"/>
    <property type="project" value="UniProtKB-KW"/>
</dbReference>
<evidence type="ECO:0000256" key="5">
    <source>
        <dbReference type="ARBA" id="ARBA00022691"/>
    </source>
</evidence>
<sequence length="296" mass="32188">MSQSLISLQAGKAEAERIFSLLENVFEDDGYAIAITEIDEDADIHMVSLYVDTDEELIADVIARIKQSLGSDGFGAPVSREDLPDIDWVAKSLEGLKPVRAGRFLIHGAHDRDAVRSSDIAIEIDAGQAFGTGHHGTTSGCLIMLENIINKREPFNALDLGAGSAVLAIAIAKLTSAKVLATDIDPIAVKVARENVALNGQTAQIQCETSIGFNHLAFKHKAPFDLIVANILPWPLMAMALDIEKHLAYGGDLILSGILTHQRRMVLAAFRNMGLTHRRTIEREGWVTLHLRQGNL</sequence>
<dbReference type="GO" id="GO:0005840">
    <property type="term" value="C:ribosome"/>
    <property type="evidence" value="ECO:0007669"/>
    <property type="project" value="UniProtKB-KW"/>
</dbReference>
<keyword evidence="3 6" id="KW-0489">Methyltransferase</keyword>
<accession>A0A0M9GQ95</accession>
<dbReference type="GO" id="GO:0005737">
    <property type="term" value="C:cytoplasm"/>
    <property type="evidence" value="ECO:0007669"/>
    <property type="project" value="UniProtKB-SubCell"/>
</dbReference>
<dbReference type="GO" id="GO:0016279">
    <property type="term" value="F:protein-lysine N-methyltransferase activity"/>
    <property type="evidence" value="ECO:0007669"/>
    <property type="project" value="RHEA"/>
</dbReference>
<dbReference type="PANTHER" id="PTHR43648:SF1">
    <property type="entry name" value="ELECTRON TRANSFER FLAVOPROTEIN BETA SUBUNIT LYSINE METHYLTRANSFERASE"/>
    <property type="match status" value="1"/>
</dbReference>
<feature type="binding site" evidence="6">
    <location>
        <position position="161"/>
    </location>
    <ligand>
        <name>S-adenosyl-L-methionine</name>
        <dbReference type="ChEBI" id="CHEBI:59789"/>
    </ligand>
</feature>
<protein>
    <recommendedName>
        <fullName evidence="6">Ribosomal protein L11 methyltransferase</fullName>
        <shortName evidence="6">L11 Mtase</shortName>
        <ecNumber evidence="6">2.1.1.-</ecNumber>
    </recommendedName>
</protein>
<comment type="catalytic activity">
    <reaction evidence="6">
        <text>L-lysyl-[protein] + 3 S-adenosyl-L-methionine = N(6),N(6),N(6)-trimethyl-L-lysyl-[protein] + 3 S-adenosyl-L-homocysteine + 3 H(+)</text>
        <dbReference type="Rhea" id="RHEA:54192"/>
        <dbReference type="Rhea" id="RHEA-COMP:9752"/>
        <dbReference type="Rhea" id="RHEA-COMP:13826"/>
        <dbReference type="ChEBI" id="CHEBI:15378"/>
        <dbReference type="ChEBI" id="CHEBI:29969"/>
        <dbReference type="ChEBI" id="CHEBI:57856"/>
        <dbReference type="ChEBI" id="CHEBI:59789"/>
        <dbReference type="ChEBI" id="CHEBI:61961"/>
    </reaction>
</comment>
<dbReference type="EMBL" id="JXMU01000001">
    <property type="protein sequence ID" value="KPB02856.1"/>
    <property type="molecule type" value="Genomic_DNA"/>
</dbReference>
<evidence type="ECO:0000256" key="1">
    <source>
        <dbReference type="ARBA" id="ARBA00009741"/>
    </source>
</evidence>
<dbReference type="STRING" id="1514904.SU32_00860"/>
<keyword evidence="7" id="KW-0687">Ribonucleoprotein</keyword>
<evidence type="ECO:0000256" key="4">
    <source>
        <dbReference type="ARBA" id="ARBA00022679"/>
    </source>
</evidence>
<dbReference type="InterPro" id="IPR004498">
    <property type="entry name" value="Ribosomal_PrmA_MeTrfase"/>
</dbReference>
<organism evidence="7 8">
    <name type="scientific">Ahrensia marina</name>
    <dbReference type="NCBI Taxonomy" id="1514904"/>
    <lineage>
        <taxon>Bacteria</taxon>
        <taxon>Pseudomonadati</taxon>
        <taxon>Pseudomonadota</taxon>
        <taxon>Alphaproteobacteria</taxon>
        <taxon>Hyphomicrobiales</taxon>
        <taxon>Ahrensiaceae</taxon>
        <taxon>Ahrensia</taxon>
    </lineage>
</organism>
<feature type="binding site" evidence="6">
    <location>
        <position position="230"/>
    </location>
    <ligand>
        <name>S-adenosyl-L-methionine</name>
        <dbReference type="ChEBI" id="CHEBI:59789"/>
    </ligand>
</feature>
<keyword evidence="4 6" id="KW-0808">Transferase</keyword>
<dbReference type="RefSeq" id="WP_053997421.1">
    <property type="nucleotide sequence ID" value="NZ_JXMU01000001.1"/>
</dbReference>
<evidence type="ECO:0000256" key="2">
    <source>
        <dbReference type="ARBA" id="ARBA00022490"/>
    </source>
</evidence>
<dbReference type="InterPro" id="IPR029063">
    <property type="entry name" value="SAM-dependent_MTases_sf"/>
</dbReference>
<reference evidence="7 8" key="1">
    <citation type="submission" date="2015-01" db="EMBL/GenBank/DDBJ databases">
        <title>Ahrensia donghaiensis sp. nov., a novel dimethylsulphoniopropionate-cleavage bacterium isolated from seawater and emended descriptions of the genus Ahrensia and Ahrensia kielensis.</title>
        <authorList>
            <person name="Liu J."/>
        </authorList>
    </citation>
    <scope>NUCLEOTIDE SEQUENCE [LARGE SCALE GENOMIC DNA]</scope>
    <source>
        <strain evidence="7 8">LZD062</strain>
    </source>
</reference>
<dbReference type="AlphaFoldDB" id="A0A0M9GQ95"/>
<gene>
    <name evidence="6" type="primary">prmA</name>
    <name evidence="7" type="ORF">SU32_00860</name>
</gene>
<keyword evidence="5 6" id="KW-0949">S-adenosyl-L-methionine</keyword>
<dbReference type="PANTHER" id="PTHR43648">
    <property type="entry name" value="ELECTRON TRANSFER FLAVOPROTEIN BETA SUBUNIT LYSINE METHYLTRANSFERASE"/>
    <property type="match status" value="1"/>
</dbReference>